<reference evidence="2 3" key="1">
    <citation type="submission" date="2019-07" db="EMBL/GenBank/DDBJ databases">
        <title>Lentzea xizangensis sp. nov., isolated from Qinghai-Tibetan Plateau Soils.</title>
        <authorList>
            <person name="Huang J."/>
        </authorList>
    </citation>
    <scope>NUCLEOTIDE SEQUENCE [LARGE SCALE GENOMIC DNA]</scope>
    <source>
        <strain evidence="2 3">FXJ1.1311</strain>
    </source>
</reference>
<dbReference type="Proteomes" id="UP000316639">
    <property type="component" value="Unassembled WGS sequence"/>
</dbReference>
<evidence type="ECO:0000259" key="1">
    <source>
        <dbReference type="Pfam" id="PF00248"/>
    </source>
</evidence>
<dbReference type="Pfam" id="PF00248">
    <property type="entry name" value="Aldo_ket_red"/>
    <property type="match status" value="1"/>
</dbReference>
<comment type="caution">
    <text evidence="2">The sequence shown here is derived from an EMBL/GenBank/DDBJ whole genome shotgun (WGS) entry which is preliminary data.</text>
</comment>
<accession>A0A563EKZ1</accession>
<evidence type="ECO:0000313" key="2">
    <source>
        <dbReference type="EMBL" id="TWP47400.1"/>
    </source>
</evidence>
<protein>
    <submittedName>
        <fullName evidence="2">Aldo/keto reductase</fullName>
    </submittedName>
</protein>
<name>A0A563EKZ1_9PSEU</name>
<dbReference type="RefSeq" id="WP_146357822.1">
    <property type="nucleotide sequence ID" value="NZ_VOBR01000026.1"/>
</dbReference>
<sequence>MRGADRGVALGLYRSRHERDLLEGALARGVRRLDTSFNYHQFASHRTLVKVAEDLLPEFDISTKVGFFPDEAGRPVHHLTPEILRYGVRLTVDDLDLEPSTILLHNPEQSLANLPPAEALERLQAACAVLDEAQAEGLCGEWGWSTWNPQPILSALTVAEHALQPAVIMVRAGLLVDSDGLDDAERLFEMLDIPAEGRWGMSPFGGNAQEPVWDEVDARVYLAGGALCTQPQAVFRTAFELPAVDRVVVGTENLTHLSDLVMATTLQVDAELVSTYRGLLRRRRAEQHQLESRLARVRS</sequence>
<dbReference type="InterPro" id="IPR023210">
    <property type="entry name" value="NADP_OxRdtase_dom"/>
</dbReference>
<keyword evidence="3" id="KW-1185">Reference proteome</keyword>
<gene>
    <name evidence="2" type="ORF">FKR81_32310</name>
</gene>
<dbReference type="OrthoDB" id="9768793at2"/>
<organism evidence="2 3">
    <name type="scientific">Lentzea tibetensis</name>
    <dbReference type="NCBI Taxonomy" id="2591470"/>
    <lineage>
        <taxon>Bacteria</taxon>
        <taxon>Bacillati</taxon>
        <taxon>Actinomycetota</taxon>
        <taxon>Actinomycetes</taxon>
        <taxon>Pseudonocardiales</taxon>
        <taxon>Pseudonocardiaceae</taxon>
        <taxon>Lentzea</taxon>
    </lineage>
</organism>
<proteinExistence type="predicted"/>
<dbReference type="InterPro" id="IPR036812">
    <property type="entry name" value="NAD(P)_OxRdtase_dom_sf"/>
</dbReference>
<dbReference type="SUPFAM" id="SSF51430">
    <property type="entry name" value="NAD(P)-linked oxidoreductase"/>
    <property type="match status" value="1"/>
</dbReference>
<dbReference type="AlphaFoldDB" id="A0A563EKZ1"/>
<feature type="domain" description="NADP-dependent oxidoreductase" evidence="1">
    <location>
        <begin position="18"/>
        <end position="175"/>
    </location>
</feature>
<dbReference type="Gene3D" id="3.20.20.100">
    <property type="entry name" value="NADP-dependent oxidoreductase domain"/>
    <property type="match status" value="1"/>
</dbReference>
<evidence type="ECO:0000313" key="3">
    <source>
        <dbReference type="Proteomes" id="UP000316639"/>
    </source>
</evidence>
<dbReference type="EMBL" id="VOBR01000026">
    <property type="protein sequence ID" value="TWP47400.1"/>
    <property type="molecule type" value="Genomic_DNA"/>
</dbReference>